<accession>T0R6C7</accession>
<gene>
    <name evidence="1" type="ORF">SDRG_14548</name>
</gene>
<dbReference type="OrthoDB" id="10360842at2759"/>
<dbReference type="GeneID" id="19955275"/>
<dbReference type="Proteomes" id="UP000030762">
    <property type="component" value="Unassembled WGS sequence"/>
</dbReference>
<dbReference type="InParanoid" id="T0R6C7"/>
<organism evidence="1 2">
    <name type="scientific">Saprolegnia diclina (strain VS20)</name>
    <dbReference type="NCBI Taxonomy" id="1156394"/>
    <lineage>
        <taxon>Eukaryota</taxon>
        <taxon>Sar</taxon>
        <taxon>Stramenopiles</taxon>
        <taxon>Oomycota</taxon>
        <taxon>Saprolegniomycetes</taxon>
        <taxon>Saprolegniales</taxon>
        <taxon>Saprolegniaceae</taxon>
        <taxon>Saprolegnia</taxon>
    </lineage>
</organism>
<dbReference type="InterPro" id="IPR032675">
    <property type="entry name" value="LRR_dom_sf"/>
</dbReference>
<name>T0R6C7_SAPDV</name>
<dbReference type="VEuPathDB" id="FungiDB:SDRG_14548"/>
<dbReference type="EMBL" id="JH767205">
    <property type="protein sequence ID" value="EQC27638.1"/>
    <property type="molecule type" value="Genomic_DNA"/>
</dbReference>
<evidence type="ECO:0000313" key="2">
    <source>
        <dbReference type="Proteomes" id="UP000030762"/>
    </source>
</evidence>
<keyword evidence="2" id="KW-1185">Reference proteome</keyword>
<dbReference type="AlphaFoldDB" id="T0R6C7"/>
<dbReference type="SUPFAM" id="SSF52058">
    <property type="entry name" value="L domain-like"/>
    <property type="match status" value="1"/>
</dbReference>
<dbReference type="RefSeq" id="XP_008618906.1">
    <property type="nucleotide sequence ID" value="XM_008620684.1"/>
</dbReference>
<evidence type="ECO:0000313" key="1">
    <source>
        <dbReference type="EMBL" id="EQC27638.1"/>
    </source>
</evidence>
<reference evidence="1 2" key="1">
    <citation type="submission" date="2012-04" db="EMBL/GenBank/DDBJ databases">
        <title>The Genome Sequence of Saprolegnia declina VS20.</title>
        <authorList>
            <consortium name="The Broad Institute Genome Sequencing Platform"/>
            <person name="Russ C."/>
            <person name="Nusbaum C."/>
            <person name="Tyler B."/>
            <person name="van West P."/>
            <person name="Dieguez-Uribeondo J."/>
            <person name="de Bruijn I."/>
            <person name="Tripathy S."/>
            <person name="Jiang R."/>
            <person name="Young S.K."/>
            <person name="Zeng Q."/>
            <person name="Gargeya S."/>
            <person name="Fitzgerald M."/>
            <person name="Haas B."/>
            <person name="Abouelleil A."/>
            <person name="Alvarado L."/>
            <person name="Arachchi H.M."/>
            <person name="Berlin A."/>
            <person name="Chapman S.B."/>
            <person name="Goldberg J."/>
            <person name="Griggs A."/>
            <person name="Gujja S."/>
            <person name="Hansen M."/>
            <person name="Howarth C."/>
            <person name="Imamovic A."/>
            <person name="Larimer J."/>
            <person name="McCowen C."/>
            <person name="Montmayeur A."/>
            <person name="Murphy C."/>
            <person name="Neiman D."/>
            <person name="Pearson M."/>
            <person name="Priest M."/>
            <person name="Roberts A."/>
            <person name="Saif S."/>
            <person name="Shea T."/>
            <person name="Sisk P."/>
            <person name="Sykes S."/>
            <person name="Wortman J."/>
            <person name="Nusbaum C."/>
            <person name="Birren B."/>
        </authorList>
    </citation>
    <scope>NUCLEOTIDE SEQUENCE [LARGE SCALE GENOMIC DNA]</scope>
    <source>
        <strain evidence="1 2">VS20</strain>
    </source>
</reference>
<dbReference type="Gene3D" id="3.80.10.10">
    <property type="entry name" value="Ribonuclease Inhibitor"/>
    <property type="match status" value="1"/>
</dbReference>
<sequence length="273" mass="31072">MAACKYDDLKPGETILTNDGSCATACVLGRNCSVVETLPANATRFDFAAGYLLGDLSHHAPANLTMVNVQDRHLTHKYRQLPASLRSLRLDSYTLDTLYNVPVPRGLEYWTLSNSTKSVSVYASRLHRLRELVIANSSVWLESELPPTLTYLHLDPVNDLNLYKRDLSSLDRLEVYNVTRLEEWQLSDRLQHFVCPNCNITTATLDTKSFRALQRLEPTTSFHVRRLEAGYCMGEKLRVMPLWDAYPQYTVCIISDETSYLSRLNLWGTFGIC</sequence>
<proteinExistence type="predicted"/>
<protein>
    <submittedName>
        <fullName evidence="1">Uncharacterized protein</fullName>
    </submittedName>
</protein>